<gene>
    <name evidence="1" type="ORF">IWQ62_003695</name>
</gene>
<dbReference type="GO" id="GO:0033615">
    <property type="term" value="P:mitochondrial proton-transporting ATP synthase complex assembly"/>
    <property type="evidence" value="ECO:0007669"/>
    <property type="project" value="TreeGrafter"/>
</dbReference>
<evidence type="ECO:0000313" key="2">
    <source>
        <dbReference type="Proteomes" id="UP001150925"/>
    </source>
</evidence>
<evidence type="ECO:0000313" key="1">
    <source>
        <dbReference type="EMBL" id="KAJ1961930.1"/>
    </source>
</evidence>
<proteinExistence type="predicted"/>
<organism evidence="1 2">
    <name type="scientific">Dispira parvispora</name>
    <dbReference type="NCBI Taxonomy" id="1520584"/>
    <lineage>
        <taxon>Eukaryota</taxon>
        <taxon>Fungi</taxon>
        <taxon>Fungi incertae sedis</taxon>
        <taxon>Zoopagomycota</taxon>
        <taxon>Kickxellomycotina</taxon>
        <taxon>Dimargaritomycetes</taxon>
        <taxon>Dimargaritales</taxon>
        <taxon>Dimargaritaceae</taxon>
        <taxon>Dispira</taxon>
    </lineage>
</organism>
<protein>
    <submittedName>
        <fullName evidence="1">Uncharacterized protein</fullName>
    </submittedName>
</protein>
<dbReference type="OrthoDB" id="17089at2759"/>
<dbReference type="Proteomes" id="UP001150925">
    <property type="component" value="Unassembled WGS sequence"/>
</dbReference>
<comment type="caution">
    <text evidence="1">The sequence shown here is derived from an EMBL/GenBank/DDBJ whole genome shotgun (WGS) entry which is preliminary data.</text>
</comment>
<name>A0A9W8E1E3_9FUNG</name>
<sequence>MSKPPVGGIRGKLLKRLPQTNPDLSPNREVARSITAILEQVKQREATFKAGTPVGQDTPPTPIHRTSILQAMVNRVKSSWDQDKTLERRKYLIKKIHRSHFQDMVDLKKRGEKYFKAADQLIPAEQALFMPNLLATNLRGRKVDTMDLLQRKVSMMSFEFVKLGGEHVDAFRRPFIDHFGLDHPLVQHVRLNVIENFAKAITLRPFVPLMANQIPPAAQATHLFYFRPIDRIRDQLFMQNLAMGWVFLVDPQLRIRWYANGAPTPEEIERLITFSSTLANESRS</sequence>
<dbReference type="GO" id="GO:0005743">
    <property type="term" value="C:mitochondrial inner membrane"/>
    <property type="evidence" value="ECO:0007669"/>
    <property type="project" value="TreeGrafter"/>
</dbReference>
<dbReference type="Pfam" id="PF05176">
    <property type="entry name" value="ATP-synt_10"/>
    <property type="match status" value="1"/>
</dbReference>
<keyword evidence="2" id="KW-1185">Reference proteome</keyword>
<dbReference type="InterPro" id="IPR007849">
    <property type="entry name" value="ATP10"/>
</dbReference>
<accession>A0A9W8E1E3</accession>
<dbReference type="PANTHER" id="PTHR28106">
    <property type="entry name" value="MITOCHONDRIAL ATPASE COMPLEX SUBUNIT ATP10"/>
    <property type="match status" value="1"/>
</dbReference>
<dbReference type="AlphaFoldDB" id="A0A9W8E1E3"/>
<reference evidence="1" key="1">
    <citation type="submission" date="2022-07" db="EMBL/GenBank/DDBJ databases">
        <title>Phylogenomic reconstructions and comparative analyses of Kickxellomycotina fungi.</title>
        <authorList>
            <person name="Reynolds N.K."/>
            <person name="Stajich J.E."/>
            <person name="Barry K."/>
            <person name="Grigoriev I.V."/>
            <person name="Crous P."/>
            <person name="Smith M.E."/>
        </authorList>
    </citation>
    <scope>NUCLEOTIDE SEQUENCE</scope>
    <source>
        <strain evidence="1">RSA 1196</strain>
    </source>
</reference>
<dbReference type="EMBL" id="JANBPY010001045">
    <property type="protein sequence ID" value="KAJ1961930.1"/>
    <property type="molecule type" value="Genomic_DNA"/>
</dbReference>
<dbReference type="PANTHER" id="PTHR28106:SF1">
    <property type="entry name" value="MITOCHONDRIAL ATPASE COMPLEX SUBUNIT ATP10"/>
    <property type="match status" value="1"/>
</dbReference>